<protein>
    <submittedName>
        <fullName evidence="2">Uncharacterized protein</fullName>
    </submittedName>
</protein>
<dbReference type="Proteomes" id="UP000484988">
    <property type="component" value="Unassembled WGS sequence"/>
</dbReference>
<name>A0A6A0AW71_9ACTN</name>
<organism evidence="2 3">
    <name type="scientific">Streptomyces pacificus</name>
    <dbReference type="NCBI Taxonomy" id="2705029"/>
    <lineage>
        <taxon>Bacteria</taxon>
        <taxon>Bacillati</taxon>
        <taxon>Actinomycetota</taxon>
        <taxon>Actinomycetes</taxon>
        <taxon>Kitasatosporales</taxon>
        <taxon>Streptomycetaceae</taxon>
        <taxon>Streptomyces</taxon>
    </lineage>
</organism>
<accession>A0A6A0AW71</accession>
<evidence type="ECO:0000256" key="1">
    <source>
        <dbReference type="SAM" id="MobiDB-lite"/>
    </source>
</evidence>
<dbReference type="AlphaFoldDB" id="A0A6A0AW71"/>
<gene>
    <name evidence="2" type="ORF">SCWH03_34260</name>
</gene>
<sequence length="229" mass="24931">MTPLFERLDQEEALVRGELATLREKVTVTEERLAHLTITRETLLSLGGEDCGNQDDATQQAPERPAAEPMPRGLASDPQPAGEEVPADGPASAGPLEWEVAREQMLVLLAGAGRAMKVQDIASAIGDPRQRPHRITLCVVLDQLQQGRHQARVLVRQGRAACSRPSHPPARLRVGVEFGQAPADTALRDPCGSRHRGDPTVPQLAGLRAIEDSALPLVQIRRHRLKLRP</sequence>
<reference evidence="2 3" key="1">
    <citation type="submission" date="2020-02" db="EMBL/GenBank/DDBJ databases">
        <title>Whole Genome Shotgun Sequence of Streptomyces sp. strain CWH03.</title>
        <authorList>
            <person name="Dohra H."/>
            <person name="Kodani S."/>
            <person name="Yamamura H."/>
        </authorList>
    </citation>
    <scope>NUCLEOTIDE SEQUENCE [LARGE SCALE GENOMIC DNA]</scope>
    <source>
        <strain evidence="2 3">CWH03</strain>
    </source>
</reference>
<evidence type="ECO:0000313" key="2">
    <source>
        <dbReference type="EMBL" id="GFH37190.1"/>
    </source>
</evidence>
<comment type="caution">
    <text evidence="2">The sequence shown here is derived from an EMBL/GenBank/DDBJ whole genome shotgun (WGS) entry which is preliminary data.</text>
</comment>
<keyword evidence="3" id="KW-1185">Reference proteome</keyword>
<feature type="region of interest" description="Disordered" evidence="1">
    <location>
        <begin position="46"/>
        <end position="93"/>
    </location>
</feature>
<feature type="compositionally biased region" description="Low complexity" evidence="1">
    <location>
        <begin position="57"/>
        <end position="72"/>
    </location>
</feature>
<evidence type="ECO:0000313" key="3">
    <source>
        <dbReference type="Proteomes" id="UP000484988"/>
    </source>
</evidence>
<proteinExistence type="predicted"/>
<dbReference type="EMBL" id="BLLG01000009">
    <property type="protein sequence ID" value="GFH37190.1"/>
    <property type="molecule type" value="Genomic_DNA"/>
</dbReference>